<dbReference type="InterPro" id="IPR009218">
    <property type="entry name" value="HD_phosphohydro"/>
</dbReference>
<dbReference type="Proteomes" id="UP000001822">
    <property type="component" value="Chromosome"/>
</dbReference>
<gene>
    <name evidence="1" type="ordered locus">CHU_2810</name>
</gene>
<proteinExistence type="predicted"/>
<dbReference type="AlphaFoldDB" id="A0A6N4SUI5"/>
<dbReference type="Gene3D" id="1.10.3090.10">
    <property type="entry name" value="cca-adding enzyme, domain 2"/>
    <property type="match status" value="1"/>
</dbReference>
<evidence type="ECO:0008006" key="3">
    <source>
        <dbReference type="Google" id="ProtNLM"/>
    </source>
</evidence>
<dbReference type="PANTHER" id="PTHR21174">
    <property type="match status" value="1"/>
</dbReference>
<keyword evidence="2" id="KW-1185">Reference proteome</keyword>
<evidence type="ECO:0000313" key="2">
    <source>
        <dbReference type="Proteomes" id="UP000001822"/>
    </source>
</evidence>
<name>A0A6N4SUI5_CYTH3</name>
<dbReference type="KEGG" id="chu:CHU_2810"/>
<dbReference type="EMBL" id="CP000383">
    <property type="protein sequence ID" value="ABG60058.1"/>
    <property type="molecule type" value="Genomic_DNA"/>
</dbReference>
<evidence type="ECO:0000313" key="1">
    <source>
        <dbReference type="EMBL" id="ABG60058.1"/>
    </source>
</evidence>
<protein>
    <recommendedName>
        <fullName evidence="3">Metal-dependent HD superfamily phosphohydrolase</fullName>
    </recommendedName>
</protein>
<dbReference type="PIRSF" id="PIRSF035170">
    <property type="entry name" value="HD_phosphohydro"/>
    <property type="match status" value="1"/>
</dbReference>
<organism evidence="1 2">
    <name type="scientific">Cytophaga hutchinsonii (strain ATCC 33406 / DSM 1761 / CIP 103989 / NBRC 15051 / NCIMB 9469 / D465)</name>
    <dbReference type="NCBI Taxonomy" id="269798"/>
    <lineage>
        <taxon>Bacteria</taxon>
        <taxon>Pseudomonadati</taxon>
        <taxon>Bacteroidota</taxon>
        <taxon>Cytophagia</taxon>
        <taxon>Cytophagales</taxon>
        <taxon>Cytophagaceae</taxon>
        <taxon>Cytophaga</taxon>
    </lineage>
</organism>
<accession>A0A6N4SUI5</accession>
<dbReference type="PANTHER" id="PTHR21174:SF0">
    <property type="entry name" value="HD PHOSPHOHYDROLASE FAMILY PROTEIN-RELATED"/>
    <property type="match status" value="1"/>
</dbReference>
<reference evidence="1 2" key="1">
    <citation type="journal article" date="2007" name="Appl. Environ. Microbiol.">
        <title>Genome sequence of the cellulolytic gliding bacterium Cytophaga hutchinsonii.</title>
        <authorList>
            <person name="Xie G."/>
            <person name="Bruce D.C."/>
            <person name="Challacombe J.F."/>
            <person name="Chertkov O."/>
            <person name="Detter J.C."/>
            <person name="Gilna P."/>
            <person name="Han C.S."/>
            <person name="Lucas S."/>
            <person name="Misra M."/>
            <person name="Myers G.L."/>
            <person name="Richardson P."/>
            <person name="Tapia R."/>
            <person name="Thayer N."/>
            <person name="Thompson L.S."/>
            <person name="Brettin T.S."/>
            <person name="Henrissat B."/>
            <person name="Wilson D.B."/>
            <person name="McBride M.J."/>
        </authorList>
    </citation>
    <scope>NUCLEOTIDE SEQUENCE [LARGE SCALE GENOMIC DNA]</scope>
    <source>
        <strain evidence="2">ATCC 33406 / DSM 1761 / CIP 103989 / NBRC 15051 / NCIMB 9469 / D465</strain>
    </source>
</reference>
<dbReference type="RefSeq" id="WP_011586168.1">
    <property type="nucleotide sequence ID" value="NC_008255.1"/>
</dbReference>
<dbReference type="SUPFAM" id="SSF109604">
    <property type="entry name" value="HD-domain/PDEase-like"/>
    <property type="match status" value="1"/>
</dbReference>
<sequence length="210" mass="24814">MQSMLKQTFTTLLHTYTTDTGLIDTLWNEIEKAYSASKRKYHTRSHLEHVLAQLILVKDNIQDWNTLLFTLFYHDVVYKASRSDNEEQSAAIAEKRMKQLAVSDEKIQKCKNQILATKSHIEQTDADTNYFTDADLSILGQEWDIYAEYCKQVRKEYALYPDFLYIPGRKKVLTHFLNMERIFKTDYFFKAFEEKAQNNLTAELQLLETR</sequence>